<dbReference type="GO" id="GO:0003729">
    <property type="term" value="F:mRNA binding"/>
    <property type="evidence" value="ECO:0007669"/>
    <property type="project" value="TreeGrafter"/>
</dbReference>
<keyword evidence="5 19" id="KW-0507">mRNA processing</keyword>
<evidence type="ECO:0000256" key="13">
    <source>
        <dbReference type="ARBA" id="ARBA00023163"/>
    </source>
</evidence>
<dbReference type="SUPFAM" id="SSF57756">
    <property type="entry name" value="Retrovirus zinc finger-like domains"/>
    <property type="match status" value="1"/>
</dbReference>
<evidence type="ECO:0000256" key="11">
    <source>
        <dbReference type="ARBA" id="ARBA00022990"/>
    </source>
</evidence>
<dbReference type="OMA" id="EDSNCKI"/>
<dbReference type="Pfam" id="PF22675">
    <property type="entry name" value="KH-I_KHDC4-BBP"/>
    <property type="match status" value="1"/>
</dbReference>
<evidence type="ECO:0000256" key="19">
    <source>
        <dbReference type="RuleBase" id="RU367126"/>
    </source>
</evidence>
<dbReference type="GO" id="GO:0005681">
    <property type="term" value="C:spliceosomal complex"/>
    <property type="evidence" value="ECO:0007669"/>
    <property type="project" value="UniProtKB-KW"/>
</dbReference>
<dbReference type="Gene3D" id="6.10.140.1790">
    <property type="match status" value="1"/>
</dbReference>
<evidence type="ECO:0000313" key="22">
    <source>
        <dbReference type="EMBL" id="ODN02445.1"/>
    </source>
</evidence>
<evidence type="ECO:0000256" key="18">
    <source>
        <dbReference type="PROSITE-ProRule" id="PRU00117"/>
    </source>
</evidence>
<dbReference type="InterPro" id="IPR004087">
    <property type="entry name" value="KH_dom"/>
</dbReference>
<evidence type="ECO:0000256" key="15">
    <source>
        <dbReference type="ARBA" id="ARBA00023242"/>
    </source>
</evidence>
<evidence type="ECO:0000256" key="7">
    <source>
        <dbReference type="ARBA" id="ARBA00022728"/>
    </source>
</evidence>
<keyword evidence="9 19" id="KW-0862">Zinc</keyword>
<feature type="compositionally biased region" description="Polar residues" evidence="20">
    <location>
        <begin position="124"/>
        <end position="134"/>
    </location>
</feature>
<comment type="similarity">
    <text evidence="2 19">Belongs to the BBP/SF1 family.</text>
</comment>
<dbReference type="PROSITE" id="PS50158">
    <property type="entry name" value="ZF_CCHC"/>
    <property type="match status" value="1"/>
</dbReference>
<dbReference type="Pfam" id="PF16275">
    <property type="entry name" value="SF1-HH"/>
    <property type="match status" value="1"/>
</dbReference>
<keyword evidence="11" id="KW-0007">Acetylation</keyword>
<evidence type="ECO:0000256" key="17">
    <source>
        <dbReference type="PROSITE-ProRule" id="PRU00047"/>
    </source>
</evidence>
<dbReference type="InterPro" id="IPR032570">
    <property type="entry name" value="SF1-HH"/>
</dbReference>
<evidence type="ECO:0000256" key="4">
    <source>
        <dbReference type="ARBA" id="ARBA00022553"/>
    </source>
</evidence>
<dbReference type="Gene3D" id="3.30.1370.10">
    <property type="entry name" value="K Homology domain, type 1"/>
    <property type="match status" value="1"/>
</dbReference>
<evidence type="ECO:0000256" key="2">
    <source>
        <dbReference type="ARBA" id="ARBA00010382"/>
    </source>
</evidence>
<feature type="compositionally biased region" description="Basic and acidic residues" evidence="20">
    <location>
        <begin position="469"/>
        <end position="479"/>
    </location>
</feature>
<keyword evidence="15 19" id="KW-0539">Nucleus</keyword>
<dbReference type="SMART" id="SM00343">
    <property type="entry name" value="ZnF_C2HC"/>
    <property type="match status" value="2"/>
</dbReference>
<dbReference type="STRING" id="48709.A0A1D2NBJ4"/>
<gene>
    <name evidence="22" type="ORF">Ocin01_04239</name>
</gene>
<dbReference type="Proteomes" id="UP000094527">
    <property type="component" value="Unassembled WGS sequence"/>
</dbReference>
<name>A0A1D2NBJ4_ORCCI</name>
<feature type="region of interest" description="Disordered" evidence="20">
    <location>
        <begin position="428"/>
        <end position="452"/>
    </location>
</feature>
<keyword evidence="3" id="KW-0678">Repressor</keyword>
<evidence type="ECO:0000259" key="21">
    <source>
        <dbReference type="PROSITE" id="PS50158"/>
    </source>
</evidence>
<dbReference type="CDD" id="cd22382">
    <property type="entry name" value="KH-I_SF1"/>
    <property type="match status" value="1"/>
</dbReference>
<feature type="domain" description="CCHC-type" evidence="21">
    <location>
        <begin position="417"/>
        <end position="431"/>
    </location>
</feature>
<dbReference type="InterPro" id="IPR036875">
    <property type="entry name" value="Znf_CCHC_sf"/>
</dbReference>
<feature type="compositionally biased region" description="Gly residues" evidence="20">
    <location>
        <begin position="437"/>
        <end position="450"/>
    </location>
</feature>
<dbReference type="SMART" id="SM00322">
    <property type="entry name" value="KH"/>
    <property type="match status" value="1"/>
</dbReference>
<keyword evidence="10 18" id="KW-0694">RNA-binding</keyword>
<dbReference type="PANTHER" id="PTHR11208">
    <property type="entry name" value="RNA-BINDING PROTEIN RELATED"/>
    <property type="match status" value="1"/>
</dbReference>
<comment type="function">
    <text evidence="16">Necessary for the ATP-dependent first step of spliceosome assembly. Binds to the intron branch point sequence (BPS) 5'-UACUAAC-3' of the pre-mRNA. May act as transcription repressor.</text>
</comment>
<keyword evidence="6 19" id="KW-0479">Metal-binding</keyword>
<sequence length="667" mass="71875">MSRNYRDDPNKVPLGDRRPWPTSHSSSGGGGDGGMSSVGAGGVGGSLLNPSYLSGGRESPLAGGAGNNSFASIPSKFSQEFQSRWSSLSEYGEAPSVQVARIGAFDVGNSLKRNQPGMEILNHFSDSNSNSQEASEGDSREKRRKKRRSRWMGTENEKAVIPGMPTILPADLTPDQTEAYIAQLQIEELTRKLRTGDLGIPTNPEERSPSPEPIYGTDGKRLNTREYRTRKKLEEERHKLIQKLMKINPDYKPPADYRAPMVKIVDRVPIPQEEHPEINFVGLLIGPRGNTLKGLEKDSGAKIIIRGKGSVKEGKVGGKAGGGHPLPGEDEPLHAYVTSNNPESVKKACEKIKEIIRQGIEMPESQNDLRKMQLRELALLNGTLREGEGPKCSNCGATSHRTWHCPDKPNITNSVVCTVCGAAGHISKDCKAKRPGEGGPPGSGGGGGGNKAKIDEEYLSLMAELGEAEPPKHEHESGSRFKSGPSRLFDSKGPMKALPAPSPASSASSAGSSSSNNPHQVLRNPPPPPPTTTSSNNDSAQSRYAPPPPPMVPPAMSQWGNVPPPGVSSQPPPPGNQPPPPGSDQQSPPAAASHQWGGYYPPPPMPPYNQWGAPSGGHPPPQMFWQNYAPPPHPLLLHHKLQELEPFQSHHHHRLLQVVVHNNNNNY</sequence>
<dbReference type="OrthoDB" id="10021397at2759"/>
<feature type="compositionally biased region" description="Basic and acidic residues" evidence="20">
    <location>
        <begin position="1"/>
        <end position="19"/>
    </location>
</feature>
<evidence type="ECO:0000256" key="12">
    <source>
        <dbReference type="ARBA" id="ARBA00023015"/>
    </source>
</evidence>
<dbReference type="EMBL" id="LJIJ01000112">
    <property type="protein sequence ID" value="ODN02445.1"/>
    <property type="molecule type" value="Genomic_DNA"/>
</dbReference>
<evidence type="ECO:0000256" key="10">
    <source>
        <dbReference type="ARBA" id="ARBA00022884"/>
    </source>
</evidence>
<dbReference type="InterPro" id="IPR055256">
    <property type="entry name" value="KH_1_KHDC4/BBP-like"/>
</dbReference>
<dbReference type="PANTHER" id="PTHR11208:SF45">
    <property type="entry name" value="SPLICING FACTOR 1"/>
    <property type="match status" value="1"/>
</dbReference>
<keyword evidence="14 19" id="KW-0508">mRNA splicing</keyword>
<evidence type="ECO:0000313" key="23">
    <source>
        <dbReference type="Proteomes" id="UP000094527"/>
    </source>
</evidence>
<proteinExistence type="inferred from homology"/>
<evidence type="ECO:0000256" key="14">
    <source>
        <dbReference type="ARBA" id="ARBA00023187"/>
    </source>
</evidence>
<dbReference type="GO" id="GO:0000398">
    <property type="term" value="P:mRNA splicing, via spliceosome"/>
    <property type="evidence" value="ECO:0007669"/>
    <property type="project" value="UniProtKB-UniRule"/>
</dbReference>
<comment type="caution">
    <text evidence="22">The sequence shown here is derived from an EMBL/GenBank/DDBJ whole genome shotgun (WGS) entry which is preliminary data.</text>
</comment>
<keyword evidence="12" id="KW-0805">Transcription regulation</keyword>
<feature type="compositionally biased region" description="Gly residues" evidence="20">
    <location>
        <begin position="27"/>
        <end position="45"/>
    </location>
</feature>
<dbReference type="PROSITE" id="PS50084">
    <property type="entry name" value="KH_TYPE_1"/>
    <property type="match status" value="1"/>
</dbReference>
<dbReference type="FunFam" id="3.30.1370.10:FF:000016">
    <property type="entry name" value="Putative splicing factor 1"/>
    <property type="match status" value="1"/>
</dbReference>
<dbReference type="AlphaFoldDB" id="A0A1D2NBJ4"/>
<dbReference type="GO" id="GO:0045131">
    <property type="term" value="F:pre-mRNA branch point binding"/>
    <property type="evidence" value="ECO:0007669"/>
    <property type="project" value="UniProtKB-UniRule"/>
</dbReference>
<dbReference type="Pfam" id="PF00098">
    <property type="entry name" value="zf-CCHC"/>
    <property type="match status" value="1"/>
</dbReference>
<feature type="region of interest" description="Disordered" evidence="20">
    <location>
        <begin position="468"/>
        <end position="618"/>
    </location>
</feature>
<keyword evidence="4" id="KW-0597">Phosphoprotein</keyword>
<feature type="region of interest" description="Disordered" evidence="20">
    <location>
        <begin position="120"/>
        <end position="155"/>
    </location>
</feature>
<dbReference type="FunFam" id="4.10.60.10:FF:000031">
    <property type="entry name" value="splicing factor 1"/>
    <property type="match status" value="1"/>
</dbReference>
<keyword evidence="8 17" id="KW-0863">Zinc-finger</keyword>
<evidence type="ECO:0000256" key="1">
    <source>
        <dbReference type="ARBA" id="ARBA00004123"/>
    </source>
</evidence>
<evidence type="ECO:0000256" key="8">
    <source>
        <dbReference type="ARBA" id="ARBA00022771"/>
    </source>
</evidence>
<dbReference type="GO" id="GO:0008270">
    <property type="term" value="F:zinc ion binding"/>
    <property type="evidence" value="ECO:0007669"/>
    <property type="project" value="UniProtKB-UniRule"/>
</dbReference>
<dbReference type="Gene3D" id="4.10.60.10">
    <property type="entry name" value="Zinc finger, CCHC-type"/>
    <property type="match status" value="1"/>
</dbReference>
<dbReference type="InterPro" id="IPR001878">
    <property type="entry name" value="Znf_CCHC"/>
</dbReference>
<evidence type="ECO:0000256" key="3">
    <source>
        <dbReference type="ARBA" id="ARBA00022491"/>
    </source>
</evidence>
<feature type="compositionally biased region" description="Low complexity" evidence="20">
    <location>
        <begin position="503"/>
        <end position="518"/>
    </location>
</feature>
<dbReference type="GO" id="GO:0048024">
    <property type="term" value="P:regulation of mRNA splicing, via spliceosome"/>
    <property type="evidence" value="ECO:0007669"/>
    <property type="project" value="TreeGrafter"/>
</dbReference>
<evidence type="ECO:0000256" key="16">
    <source>
        <dbReference type="ARBA" id="ARBA00055181"/>
    </source>
</evidence>
<evidence type="ECO:0000256" key="5">
    <source>
        <dbReference type="ARBA" id="ARBA00022664"/>
    </source>
</evidence>
<feature type="compositionally biased region" description="Pro residues" evidence="20">
    <location>
        <begin position="562"/>
        <end position="582"/>
    </location>
</feature>
<keyword evidence="23" id="KW-1185">Reference proteome</keyword>
<dbReference type="InterPro" id="IPR045071">
    <property type="entry name" value="BBP-like"/>
</dbReference>
<dbReference type="InterPro" id="IPR036612">
    <property type="entry name" value="KH_dom_type_1_sf"/>
</dbReference>
<accession>A0A1D2NBJ4</accession>
<comment type="function">
    <text evidence="19">Necessary for the splicing of pre-mRNA. Has a role in the recognition of the branch site (5'-UACUAAC-3'), the pyrimidine tract and the 3'-splice site at the 3'-end of introns.</text>
</comment>
<protein>
    <recommendedName>
        <fullName evidence="19">Branchpoint-bridging protein</fullName>
    </recommendedName>
</protein>
<keyword evidence="13" id="KW-0804">Transcription</keyword>
<comment type="subcellular location">
    <subcellularLocation>
        <location evidence="1 19">Nucleus</location>
    </subcellularLocation>
</comment>
<feature type="region of interest" description="Disordered" evidence="20">
    <location>
        <begin position="196"/>
        <end position="219"/>
    </location>
</feature>
<reference evidence="22 23" key="1">
    <citation type="journal article" date="2016" name="Genome Biol. Evol.">
        <title>Gene Family Evolution Reflects Adaptation to Soil Environmental Stressors in the Genome of the Collembolan Orchesella cincta.</title>
        <authorList>
            <person name="Faddeeva-Vakhrusheva A."/>
            <person name="Derks M.F."/>
            <person name="Anvar S.Y."/>
            <person name="Agamennone V."/>
            <person name="Suring W."/>
            <person name="Smit S."/>
            <person name="van Straalen N.M."/>
            <person name="Roelofs D."/>
        </authorList>
    </citation>
    <scope>NUCLEOTIDE SEQUENCE [LARGE SCALE GENOMIC DNA]</scope>
    <source>
        <tissue evidence="22">Mixed pool</tissue>
    </source>
</reference>
<evidence type="ECO:0000256" key="20">
    <source>
        <dbReference type="SAM" id="MobiDB-lite"/>
    </source>
</evidence>
<dbReference type="GO" id="GO:0005654">
    <property type="term" value="C:nucleoplasm"/>
    <property type="evidence" value="ECO:0007669"/>
    <property type="project" value="UniProtKB-ARBA"/>
</dbReference>
<keyword evidence="7 19" id="KW-0747">Spliceosome</keyword>
<evidence type="ECO:0000256" key="6">
    <source>
        <dbReference type="ARBA" id="ARBA00022723"/>
    </source>
</evidence>
<dbReference type="InterPro" id="IPR047086">
    <property type="entry name" value="SF1-HH_sf"/>
</dbReference>
<organism evidence="22 23">
    <name type="scientific">Orchesella cincta</name>
    <name type="common">Springtail</name>
    <name type="synonym">Podura cincta</name>
    <dbReference type="NCBI Taxonomy" id="48709"/>
    <lineage>
        <taxon>Eukaryota</taxon>
        <taxon>Metazoa</taxon>
        <taxon>Ecdysozoa</taxon>
        <taxon>Arthropoda</taxon>
        <taxon>Hexapoda</taxon>
        <taxon>Collembola</taxon>
        <taxon>Entomobryomorpha</taxon>
        <taxon>Entomobryoidea</taxon>
        <taxon>Orchesellidae</taxon>
        <taxon>Orchesellinae</taxon>
        <taxon>Orchesella</taxon>
    </lineage>
</organism>
<evidence type="ECO:0000256" key="9">
    <source>
        <dbReference type="ARBA" id="ARBA00022833"/>
    </source>
</evidence>
<feature type="region of interest" description="Disordered" evidence="20">
    <location>
        <begin position="1"/>
        <end position="72"/>
    </location>
</feature>
<dbReference type="SUPFAM" id="SSF54791">
    <property type="entry name" value="Eukaryotic type KH-domain (KH-domain type I)"/>
    <property type="match status" value="1"/>
</dbReference>